<reference evidence="1 2" key="2">
    <citation type="journal article" date="2022" name="Mol. Ecol. Resour.">
        <title>The genomes of chicory, endive, great burdock and yacon provide insights into Asteraceae paleo-polyploidization history and plant inulin production.</title>
        <authorList>
            <person name="Fan W."/>
            <person name="Wang S."/>
            <person name="Wang H."/>
            <person name="Wang A."/>
            <person name="Jiang F."/>
            <person name="Liu H."/>
            <person name="Zhao H."/>
            <person name="Xu D."/>
            <person name="Zhang Y."/>
        </authorList>
    </citation>
    <scope>NUCLEOTIDE SEQUENCE [LARGE SCALE GENOMIC DNA]</scope>
    <source>
        <strain evidence="2">cv. Punajuju</strain>
        <tissue evidence="1">Leaves</tissue>
    </source>
</reference>
<keyword evidence="2" id="KW-1185">Reference proteome</keyword>
<organism evidence="1 2">
    <name type="scientific">Cichorium intybus</name>
    <name type="common">Chicory</name>
    <dbReference type="NCBI Taxonomy" id="13427"/>
    <lineage>
        <taxon>Eukaryota</taxon>
        <taxon>Viridiplantae</taxon>
        <taxon>Streptophyta</taxon>
        <taxon>Embryophyta</taxon>
        <taxon>Tracheophyta</taxon>
        <taxon>Spermatophyta</taxon>
        <taxon>Magnoliopsida</taxon>
        <taxon>eudicotyledons</taxon>
        <taxon>Gunneridae</taxon>
        <taxon>Pentapetalae</taxon>
        <taxon>asterids</taxon>
        <taxon>campanulids</taxon>
        <taxon>Asterales</taxon>
        <taxon>Asteraceae</taxon>
        <taxon>Cichorioideae</taxon>
        <taxon>Cichorieae</taxon>
        <taxon>Cichoriinae</taxon>
        <taxon>Cichorium</taxon>
    </lineage>
</organism>
<accession>A0ACB9GH25</accession>
<comment type="caution">
    <text evidence="1">The sequence shown here is derived from an EMBL/GenBank/DDBJ whole genome shotgun (WGS) entry which is preliminary data.</text>
</comment>
<evidence type="ECO:0000313" key="1">
    <source>
        <dbReference type="EMBL" id="KAI3782782.1"/>
    </source>
</evidence>
<reference evidence="2" key="1">
    <citation type="journal article" date="2022" name="Mol. Ecol. Resour.">
        <title>The genomes of chicory, endive, great burdock and yacon provide insights into Asteraceae palaeo-polyploidization history and plant inulin production.</title>
        <authorList>
            <person name="Fan W."/>
            <person name="Wang S."/>
            <person name="Wang H."/>
            <person name="Wang A."/>
            <person name="Jiang F."/>
            <person name="Liu H."/>
            <person name="Zhao H."/>
            <person name="Xu D."/>
            <person name="Zhang Y."/>
        </authorList>
    </citation>
    <scope>NUCLEOTIDE SEQUENCE [LARGE SCALE GENOMIC DNA]</scope>
    <source>
        <strain evidence="2">cv. Punajuju</strain>
    </source>
</reference>
<sequence>MLQHYRQRGHVLLNATAMVMGEYWLNLALHRPDFVLFNPDNTSTHPSKIMCLLVMRKSFETSFVKIDLGSDLIETRERKHHSLPLSSPSSFSST</sequence>
<dbReference type="Proteomes" id="UP001055811">
    <property type="component" value="Linkage Group LG02"/>
</dbReference>
<proteinExistence type="predicted"/>
<evidence type="ECO:0000313" key="2">
    <source>
        <dbReference type="Proteomes" id="UP001055811"/>
    </source>
</evidence>
<dbReference type="EMBL" id="CM042010">
    <property type="protein sequence ID" value="KAI3782782.1"/>
    <property type="molecule type" value="Genomic_DNA"/>
</dbReference>
<gene>
    <name evidence="1" type="ORF">L2E82_12838</name>
</gene>
<protein>
    <submittedName>
        <fullName evidence="1">Uncharacterized protein</fullName>
    </submittedName>
</protein>
<name>A0ACB9GH25_CICIN</name>